<evidence type="ECO:0000256" key="1">
    <source>
        <dbReference type="SAM" id="MobiDB-lite"/>
    </source>
</evidence>
<protein>
    <submittedName>
        <fullName evidence="2">Uncharacterized protein</fullName>
    </submittedName>
</protein>
<dbReference type="EMBL" id="CP050292">
    <property type="protein sequence ID" value="QND71453.1"/>
    <property type="molecule type" value="Genomic_DNA"/>
</dbReference>
<reference evidence="3" key="1">
    <citation type="journal article" date="2020" name="Mol. Plant Microbe">
        <title>Rhizobial microsymbionts of the narrowly endemic Oxytropis species growing in Kamchatka are characterized by significant genetic diversity and possess a set of genes that are associated with T3SS and T6SS secretion systems and can affect the development of symbiosis.</title>
        <authorList>
            <person name="Safronova V."/>
            <person name="Guro P."/>
            <person name="Sazanova A."/>
            <person name="Kuznetsova I."/>
            <person name="Belimov A."/>
            <person name="Yakubov V."/>
            <person name="Chirak E."/>
            <person name="Afonin A."/>
            <person name="Gogolev Y."/>
            <person name="Andronov E."/>
            <person name="Tikhonovich I."/>
        </authorList>
    </citation>
    <scope>NUCLEOTIDE SEQUENCE [LARGE SCALE GENOMIC DNA]</scope>
    <source>
        <strain evidence="3">581</strain>
    </source>
</reference>
<dbReference type="RefSeq" id="WP_184517215.1">
    <property type="nucleotide sequence ID" value="NZ_CP050292.1"/>
</dbReference>
<evidence type="ECO:0000313" key="3">
    <source>
        <dbReference type="Proteomes" id="UP000515291"/>
    </source>
</evidence>
<sequence length="102" mass="11964">MQKLSLSQAGTPFWQVSRRRDPRPPTMYQPSSKSSASHFGEYHCAAFEIAQRRLFFIELVSRRMIELSIIDLWTSKILFSDRESMLVVTQKERLKARRKTTA</sequence>
<dbReference type="AlphaFoldDB" id="A0A7G6TXH1"/>
<accession>A0A7G6TXH1</accession>
<evidence type="ECO:0000313" key="2">
    <source>
        <dbReference type="EMBL" id="QND71453.1"/>
    </source>
</evidence>
<feature type="region of interest" description="Disordered" evidence="1">
    <location>
        <begin position="1"/>
        <end position="36"/>
    </location>
</feature>
<proteinExistence type="predicted"/>
<feature type="compositionally biased region" description="Polar residues" evidence="1">
    <location>
        <begin position="1"/>
        <end position="10"/>
    </location>
</feature>
<dbReference type="Proteomes" id="UP000515291">
    <property type="component" value="Chromosome"/>
</dbReference>
<name>A0A7G6TXH1_9BRAD</name>
<gene>
    <name evidence="2" type="ORF">HB776_09545</name>
</gene>
<dbReference type="KEGG" id="trb:HB776_09545"/>
<organism evidence="2 3">
    <name type="scientific">Tardiphaga robiniae</name>
    <dbReference type="NCBI Taxonomy" id="943830"/>
    <lineage>
        <taxon>Bacteria</taxon>
        <taxon>Pseudomonadati</taxon>
        <taxon>Pseudomonadota</taxon>
        <taxon>Alphaproteobacteria</taxon>
        <taxon>Hyphomicrobiales</taxon>
        <taxon>Nitrobacteraceae</taxon>
        <taxon>Tardiphaga</taxon>
    </lineage>
</organism>